<evidence type="ECO:0000313" key="2">
    <source>
        <dbReference type="EMBL" id="TQM98157.1"/>
    </source>
</evidence>
<keyword evidence="1" id="KW-1133">Transmembrane helix</keyword>
<dbReference type="AlphaFoldDB" id="A0A543KSV5"/>
<dbReference type="RefSeq" id="WP_174799162.1">
    <property type="nucleotide sequence ID" value="NZ_BJNA01000037.1"/>
</dbReference>
<organism evidence="2 3">
    <name type="scientific">Microbacterium lacticum</name>
    <dbReference type="NCBI Taxonomy" id="33885"/>
    <lineage>
        <taxon>Bacteria</taxon>
        <taxon>Bacillati</taxon>
        <taxon>Actinomycetota</taxon>
        <taxon>Actinomycetes</taxon>
        <taxon>Micrococcales</taxon>
        <taxon>Microbacteriaceae</taxon>
        <taxon>Microbacterium</taxon>
    </lineage>
</organism>
<accession>A0A543KSV5</accession>
<comment type="caution">
    <text evidence="2">The sequence shown here is derived from an EMBL/GenBank/DDBJ whole genome shotgun (WGS) entry which is preliminary data.</text>
</comment>
<feature type="transmembrane region" description="Helical" evidence="1">
    <location>
        <begin position="26"/>
        <end position="46"/>
    </location>
</feature>
<gene>
    <name evidence="2" type="ORF">FHX68_2189</name>
</gene>
<protein>
    <submittedName>
        <fullName evidence="2">Uncharacterized protein</fullName>
    </submittedName>
</protein>
<dbReference type="EMBL" id="VFPS01000003">
    <property type="protein sequence ID" value="TQM98157.1"/>
    <property type="molecule type" value="Genomic_DNA"/>
</dbReference>
<dbReference type="Proteomes" id="UP000319804">
    <property type="component" value="Unassembled WGS sequence"/>
</dbReference>
<sequence>MTITGERATAGRERARRRAARRTARSALLFLSPWIVGFVVFTAWPLV</sequence>
<keyword evidence="1" id="KW-0812">Transmembrane</keyword>
<name>A0A543KSV5_9MICO</name>
<keyword evidence="1" id="KW-0472">Membrane</keyword>
<evidence type="ECO:0000313" key="3">
    <source>
        <dbReference type="Proteomes" id="UP000319804"/>
    </source>
</evidence>
<evidence type="ECO:0000256" key="1">
    <source>
        <dbReference type="SAM" id="Phobius"/>
    </source>
</evidence>
<proteinExistence type="predicted"/>
<reference evidence="2 3" key="1">
    <citation type="submission" date="2019-06" db="EMBL/GenBank/DDBJ databases">
        <title>Sequencing the genomes of 1000 actinobacteria strains.</title>
        <authorList>
            <person name="Klenk H.-P."/>
        </authorList>
    </citation>
    <scope>NUCLEOTIDE SEQUENCE [LARGE SCALE GENOMIC DNA]</scope>
    <source>
        <strain evidence="2 3">DSM 20427</strain>
    </source>
</reference>
<keyword evidence="3" id="KW-1185">Reference proteome</keyword>